<dbReference type="InterPro" id="IPR036398">
    <property type="entry name" value="CA_dom_sf"/>
</dbReference>
<dbReference type="Gene3D" id="3.10.200.10">
    <property type="entry name" value="Alpha carbonic anhydrase"/>
    <property type="match status" value="1"/>
</dbReference>
<accession>A0A098D045</accession>
<dbReference type="CDD" id="cd00326">
    <property type="entry name" value="alpha_CA"/>
    <property type="match status" value="1"/>
</dbReference>
<evidence type="ECO:0000313" key="9">
    <source>
        <dbReference type="EMBL" id="CEF71790.1"/>
    </source>
</evidence>
<protein>
    <recommendedName>
        <fullName evidence="2">carbonic anhydrase</fullName>
        <ecNumber evidence="2">4.2.1.1</ecNumber>
    </recommendedName>
</protein>
<organism evidence="9">
    <name type="scientific">Leucosolenia complicata</name>
    <dbReference type="NCBI Taxonomy" id="433461"/>
    <lineage>
        <taxon>Eukaryota</taxon>
        <taxon>Metazoa</taxon>
        <taxon>Porifera</taxon>
        <taxon>Calcarea</taxon>
        <taxon>Calcaronea</taxon>
        <taxon>Leucosolenida</taxon>
        <taxon>Leucosoleniidae</taxon>
        <taxon>Leucosolenia</taxon>
    </lineage>
</organism>
<proteinExistence type="evidence at transcript level"/>
<dbReference type="EMBL" id="LN609544">
    <property type="protein sequence ID" value="CEF71790.1"/>
    <property type="molecule type" value="mRNA"/>
</dbReference>
<feature type="domain" description="Alpha-carbonic anhydrase" evidence="8">
    <location>
        <begin position="1"/>
        <end position="265"/>
    </location>
</feature>
<name>A0A098D045_9METZ</name>
<feature type="compositionally biased region" description="Low complexity" evidence="7">
    <location>
        <begin position="264"/>
        <end position="273"/>
    </location>
</feature>
<dbReference type="PANTHER" id="PTHR18952:SF265">
    <property type="entry name" value="CARBONIC ANHYDRASE"/>
    <property type="match status" value="1"/>
</dbReference>
<comment type="catalytic activity">
    <reaction evidence="6">
        <text>hydrogencarbonate + H(+) = CO2 + H2O</text>
        <dbReference type="Rhea" id="RHEA:10748"/>
        <dbReference type="ChEBI" id="CHEBI:15377"/>
        <dbReference type="ChEBI" id="CHEBI:15378"/>
        <dbReference type="ChEBI" id="CHEBI:16526"/>
        <dbReference type="ChEBI" id="CHEBI:17544"/>
        <dbReference type="EC" id="4.2.1.1"/>
    </reaction>
</comment>
<dbReference type="InterPro" id="IPR001148">
    <property type="entry name" value="CA_dom"/>
</dbReference>
<feature type="non-terminal residue" evidence="9">
    <location>
        <position position="1"/>
    </location>
</feature>
<evidence type="ECO:0000256" key="5">
    <source>
        <dbReference type="ARBA" id="ARBA00023239"/>
    </source>
</evidence>
<feature type="region of interest" description="Disordered" evidence="7">
    <location>
        <begin position="242"/>
        <end position="281"/>
    </location>
</feature>
<keyword evidence="4" id="KW-0862">Zinc</keyword>
<dbReference type="PANTHER" id="PTHR18952">
    <property type="entry name" value="CARBONIC ANHYDRASE"/>
    <property type="match status" value="1"/>
</dbReference>
<dbReference type="InterPro" id="IPR023561">
    <property type="entry name" value="Carbonic_anhydrase_a-class"/>
</dbReference>
<dbReference type="EC" id="4.2.1.1" evidence="2"/>
<evidence type="ECO:0000256" key="1">
    <source>
        <dbReference type="ARBA" id="ARBA00010718"/>
    </source>
</evidence>
<dbReference type="SUPFAM" id="SSF51069">
    <property type="entry name" value="Carbonic anhydrase"/>
    <property type="match status" value="1"/>
</dbReference>
<evidence type="ECO:0000259" key="8">
    <source>
        <dbReference type="PROSITE" id="PS51144"/>
    </source>
</evidence>
<reference evidence="9" key="1">
    <citation type="submission" date="2014-09" db="EMBL/GenBank/DDBJ databases">
        <title>Calcareous sponge genomes reveal complex evolution of alpha-carbonic anhydrases and two key biomineralization enzymes.</title>
        <authorList>
            <person name="Voigt O."/>
            <person name="Adamski M."/>
            <person name="Sluzek K."/>
            <person name="Adamska M."/>
        </authorList>
    </citation>
    <scope>NUCLEOTIDE SEQUENCE</scope>
</reference>
<evidence type="ECO:0000256" key="3">
    <source>
        <dbReference type="ARBA" id="ARBA00022723"/>
    </source>
</evidence>
<evidence type="ECO:0000256" key="7">
    <source>
        <dbReference type="SAM" id="MobiDB-lite"/>
    </source>
</evidence>
<dbReference type="GO" id="GO:0008270">
    <property type="term" value="F:zinc ion binding"/>
    <property type="evidence" value="ECO:0007669"/>
    <property type="project" value="InterPro"/>
</dbReference>
<dbReference type="Pfam" id="PF00194">
    <property type="entry name" value="Carb_anhydrase"/>
    <property type="match status" value="1"/>
</dbReference>
<evidence type="ECO:0000256" key="4">
    <source>
        <dbReference type="ARBA" id="ARBA00022833"/>
    </source>
</evidence>
<keyword evidence="3" id="KW-0479">Metal-binding</keyword>
<evidence type="ECO:0000256" key="6">
    <source>
        <dbReference type="ARBA" id="ARBA00048348"/>
    </source>
</evidence>
<dbReference type="PROSITE" id="PS51144">
    <property type="entry name" value="ALPHA_CA_2"/>
    <property type="match status" value="1"/>
</dbReference>
<dbReference type="SMART" id="SM01057">
    <property type="entry name" value="Carb_anhydrase"/>
    <property type="match status" value="1"/>
</dbReference>
<sequence>GSNQPCWGQLDCSCNGLRQSPINIPRRVEVDASLPDLCMDQSSTWLSGTIGNNGHSITAKLSPGGVQGSSAFGGPLKGTFKIEQFHFHFASSGYGSEHAIRGQKAAAEMHIVMFNKRYRNVAEALKHCQGLAVVGVLLSSDRRHADARNAWGEDPHNTQRFWIQLIQELSQHRTCRHDNRWTSINKRLKQLLPANYHRDYYTYEGSLTTPPCTESVQWIVMKKPFYVPARYFRALGAIQDSHHHRMSGNRRNIQDLNGRKVRQPTSSNRSPSCPRRRSWEN</sequence>
<feature type="non-terminal residue" evidence="9">
    <location>
        <position position="281"/>
    </location>
</feature>
<evidence type="ECO:0000256" key="2">
    <source>
        <dbReference type="ARBA" id="ARBA00012925"/>
    </source>
</evidence>
<keyword evidence="5" id="KW-0456">Lyase</keyword>
<dbReference type="GO" id="GO:0004089">
    <property type="term" value="F:carbonate dehydratase activity"/>
    <property type="evidence" value="ECO:0007669"/>
    <property type="project" value="UniProtKB-EC"/>
</dbReference>
<dbReference type="AlphaFoldDB" id="A0A098D045"/>
<gene>
    <name evidence="9" type="primary">CA5</name>
</gene>
<comment type="similarity">
    <text evidence="1">Belongs to the alpha-carbonic anhydrase family.</text>
</comment>